<dbReference type="GO" id="GO:0070497">
    <property type="term" value="F:6-carboxytetrahydropterin synthase activity"/>
    <property type="evidence" value="ECO:0007669"/>
    <property type="project" value="UniProtKB-EC"/>
</dbReference>
<evidence type="ECO:0000313" key="13">
    <source>
        <dbReference type="Proteomes" id="UP000447545"/>
    </source>
</evidence>
<dbReference type="GO" id="GO:0046872">
    <property type="term" value="F:metal ion binding"/>
    <property type="evidence" value="ECO:0007669"/>
    <property type="project" value="UniProtKB-KW"/>
</dbReference>
<reference evidence="12 13" key="1">
    <citation type="submission" date="2019-11" db="EMBL/GenBank/DDBJ databases">
        <title>Winogradskyella ouciana sp. nov., isolated from the hadal seawater of the Mariana Trench.</title>
        <authorList>
            <person name="Liu R."/>
        </authorList>
    </citation>
    <scope>NUCLEOTIDE SEQUENCE [LARGE SCALE GENOMIC DNA]</scope>
    <source>
        <strain evidence="12 13">ZXX205</strain>
    </source>
</reference>
<feature type="binding site" evidence="11">
    <location>
        <position position="16"/>
    </location>
    <ligand>
        <name>Zn(2+)</name>
        <dbReference type="ChEBI" id="CHEBI:29105"/>
    </ligand>
</feature>
<dbReference type="UniPathway" id="UPA00391"/>
<evidence type="ECO:0000256" key="7">
    <source>
        <dbReference type="ARBA" id="ARBA00023239"/>
    </source>
</evidence>
<dbReference type="Pfam" id="PF01242">
    <property type="entry name" value="PTPS"/>
    <property type="match status" value="1"/>
</dbReference>
<dbReference type="PANTHER" id="PTHR12589:SF7">
    <property type="entry name" value="6-PYRUVOYL TETRAHYDROBIOPTERIN SYNTHASE"/>
    <property type="match status" value="1"/>
</dbReference>
<feature type="binding site" evidence="11">
    <location>
        <position position="31"/>
    </location>
    <ligand>
        <name>Zn(2+)</name>
        <dbReference type="ChEBI" id="CHEBI:29105"/>
    </ligand>
</feature>
<proteinExistence type="inferred from homology"/>
<comment type="pathway">
    <text evidence="1">Purine metabolism; 7-cyano-7-deazaguanine biosynthesis.</text>
</comment>
<comment type="catalytic activity">
    <reaction evidence="9">
        <text>7,8-dihydroneopterin 3'-triphosphate + H2O = 6-carboxy-5,6,7,8-tetrahydropterin + triphosphate + acetaldehyde + 2 H(+)</text>
        <dbReference type="Rhea" id="RHEA:27966"/>
        <dbReference type="ChEBI" id="CHEBI:15343"/>
        <dbReference type="ChEBI" id="CHEBI:15377"/>
        <dbReference type="ChEBI" id="CHEBI:15378"/>
        <dbReference type="ChEBI" id="CHEBI:18036"/>
        <dbReference type="ChEBI" id="CHEBI:58462"/>
        <dbReference type="ChEBI" id="CHEBI:61032"/>
        <dbReference type="EC" id="4.1.2.50"/>
    </reaction>
</comment>
<dbReference type="InterPro" id="IPR007115">
    <property type="entry name" value="6-PTP_synth/QueD"/>
</dbReference>
<evidence type="ECO:0000256" key="1">
    <source>
        <dbReference type="ARBA" id="ARBA00005061"/>
    </source>
</evidence>
<evidence type="ECO:0000256" key="3">
    <source>
        <dbReference type="ARBA" id="ARBA00012982"/>
    </source>
</evidence>
<protein>
    <recommendedName>
        <fullName evidence="4">6-carboxy-5,6,7,8-tetrahydropterin synthase</fullName>
        <ecNumber evidence="3">4.1.2.50</ecNumber>
    </recommendedName>
    <alternativeName>
        <fullName evidence="8">Queuosine biosynthesis protein QueD</fullName>
    </alternativeName>
</protein>
<evidence type="ECO:0000313" key="12">
    <source>
        <dbReference type="EMBL" id="MTE27075.1"/>
    </source>
</evidence>
<feature type="active site" description="Charge relay system" evidence="10">
    <location>
        <position position="75"/>
    </location>
</feature>
<evidence type="ECO:0000256" key="2">
    <source>
        <dbReference type="ARBA" id="ARBA00008900"/>
    </source>
</evidence>
<dbReference type="InterPro" id="IPR038418">
    <property type="entry name" value="6-PTP_synth/QueD_sf"/>
</dbReference>
<dbReference type="RefSeq" id="WP_155089094.1">
    <property type="nucleotide sequence ID" value="NZ_WJYA01000005.1"/>
</dbReference>
<accession>A0A7K1GDG6</accession>
<dbReference type="PIRSF" id="PIRSF006113">
    <property type="entry name" value="PTP_synth"/>
    <property type="match status" value="1"/>
</dbReference>
<keyword evidence="13" id="KW-1185">Reference proteome</keyword>
<comment type="caution">
    <text evidence="12">The sequence shown here is derived from an EMBL/GenBank/DDBJ whole genome shotgun (WGS) entry which is preliminary data.</text>
</comment>
<organism evidence="12 13">
    <name type="scientific">Winogradskyella ouciana</name>
    <dbReference type="NCBI Taxonomy" id="2608631"/>
    <lineage>
        <taxon>Bacteria</taxon>
        <taxon>Pseudomonadati</taxon>
        <taxon>Bacteroidota</taxon>
        <taxon>Flavobacteriia</taxon>
        <taxon>Flavobacteriales</taxon>
        <taxon>Flavobacteriaceae</taxon>
        <taxon>Winogradskyella</taxon>
    </lineage>
</organism>
<comment type="cofactor">
    <cofactor evidence="11">
        <name>Zn(2+)</name>
        <dbReference type="ChEBI" id="CHEBI:29105"/>
    </cofactor>
    <text evidence="11">Binds 1 zinc ion per subunit.</text>
</comment>
<evidence type="ECO:0000256" key="4">
    <source>
        <dbReference type="ARBA" id="ARBA00018141"/>
    </source>
</evidence>
<dbReference type="AlphaFoldDB" id="A0A7K1GDG6"/>
<evidence type="ECO:0000256" key="10">
    <source>
        <dbReference type="PIRSR" id="PIRSR006113-1"/>
    </source>
</evidence>
<sequence>MSNIRITKQFSFETGHALYGYDGKCKNVHGHSYKLDVTVIGEPISDTSHVKYGMVIDFSDLKKIVKEEIVEVFDHATVFNKNTPHVELAKELEDRGHNVLLVNYQPTSEMMVIDFAEKIKQRLPNNIKLHSLKLQETATSFAEWYASDNE</sequence>
<dbReference type="PANTHER" id="PTHR12589">
    <property type="entry name" value="PYRUVOYL TETRAHYDROBIOPTERIN SYNTHASE"/>
    <property type="match status" value="1"/>
</dbReference>
<dbReference type="Proteomes" id="UP000447545">
    <property type="component" value="Unassembled WGS sequence"/>
</dbReference>
<evidence type="ECO:0000256" key="11">
    <source>
        <dbReference type="PIRSR" id="PIRSR006113-2"/>
    </source>
</evidence>
<feature type="binding site" evidence="11">
    <location>
        <position position="29"/>
    </location>
    <ligand>
        <name>Zn(2+)</name>
        <dbReference type="ChEBI" id="CHEBI:29105"/>
    </ligand>
</feature>
<keyword evidence="7" id="KW-0456">Lyase</keyword>
<dbReference type="SUPFAM" id="SSF55620">
    <property type="entry name" value="Tetrahydrobiopterin biosynthesis enzymes-like"/>
    <property type="match status" value="1"/>
</dbReference>
<evidence type="ECO:0000256" key="6">
    <source>
        <dbReference type="ARBA" id="ARBA00022833"/>
    </source>
</evidence>
<gene>
    <name evidence="12" type="ORF">F1003_09075</name>
</gene>
<name>A0A7K1GDG6_9FLAO</name>
<evidence type="ECO:0000256" key="5">
    <source>
        <dbReference type="ARBA" id="ARBA00022723"/>
    </source>
</evidence>
<keyword evidence="6 11" id="KW-0862">Zinc</keyword>
<comment type="similarity">
    <text evidence="2">Belongs to the PTPS family. QueD subfamily.</text>
</comment>
<evidence type="ECO:0000256" key="8">
    <source>
        <dbReference type="ARBA" id="ARBA00031449"/>
    </source>
</evidence>
<dbReference type="EC" id="4.1.2.50" evidence="3"/>
<feature type="active site" description="Charge relay system" evidence="10">
    <location>
        <position position="136"/>
    </location>
</feature>
<evidence type="ECO:0000256" key="9">
    <source>
        <dbReference type="ARBA" id="ARBA00048807"/>
    </source>
</evidence>
<keyword evidence="5 11" id="KW-0479">Metal-binding</keyword>
<feature type="active site" description="Proton acceptor" evidence="10">
    <location>
        <position position="25"/>
    </location>
</feature>
<dbReference type="EMBL" id="WJYA01000005">
    <property type="protein sequence ID" value="MTE27075.1"/>
    <property type="molecule type" value="Genomic_DNA"/>
</dbReference>
<dbReference type="Gene3D" id="3.30.479.10">
    <property type="entry name" value="6-pyruvoyl tetrahydropterin synthase/QueD"/>
    <property type="match status" value="1"/>
</dbReference>